<keyword evidence="13" id="KW-1185">Reference proteome</keyword>
<comment type="caution">
    <text evidence="12">The sequence shown here is derived from an EMBL/GenBank/DDBJ whole genome shotgun (WGS) entry which is preliminary data.</text>
</comment>
<proteinExistence type="inferred from homology"/>
<evidence type="ECO:0000256" key="7">
    <source>
        <dbReference type="ARBA" id="ARBA00023277"/>
    </source>
</evidence>
<dbReference type="NCBIfam" id="TIGR00217">
    <property type="entry name" value="malQ"/>
    <property type="match status" value="1"/>
</dbReference>
<keyword evidence="7 10" id="KW-0119">Carbohydrate metabolism</keyword>
<dbReference type="PANTHER" id="PTHR32438">
    <property type="entry name" value="4-ALPHA-GLUCANOTRANSFERASE DPE1, CHLOROPLASTIC/AMYLOPLASTIC"/>
    <property type="match status" value="1"/>
</dbReference>
<dbReference type="Proteomes" id="UP001165524">
    <property type="component" value="Unassembled WGS sequence"/>
</dbReference>
<evidence type="ECO:0000256" key="6">
    <source>
        <dbReference type="ARBA" id="ARBA00022679"/>
    </source>
</evidence>
<feature type="region of interest" description="Disordered" evidence="11">
    <location>
        <begin position="683"/>
        <end position="715"/>
    </location>
</feature>
<feature type="region of interest" description="Disordered" evidence="11">
    <location>
        <begin position="56"/>
        <end position="75"/>
    </location>
</feature>
<evidence type="ECO:0000313" key="13">
    <source>
        <dbReference type="Proteomes" id="UP001165524"/>
    </source>
</evidence>
<evidence type="ECO:0000256" key="2">
    <source>
        <dbReference type="ARBA" id="ARBA00005684"/>
    </source>
</evidence>
<dbReference type="Pfam" id="PF02446">
    <property type="entry name" value="Glyco_hydro_77"/>
    <property type="match status" value="1"/>
</dbReference>
<keyword evidence="5 10" id="KW-0328">Glycosyltransferase</keyword>
<dbReference type="EC" id="2.4.1.25" evidence="3 10"/>
<dbReference type="InterPro" id="IPR017853">
    <property type="entry name" value="GH"/>
</dbReference>
<evidence type="ECO:0000256" key="4">
    <source>
        <dbReference type="ARBA" id="ARBA00020295"/>
    </source>
</evidence>
<feature type="compositionally biased region" description="Polar residues" evidence="11">
    <location>
        <begin position="58"/>
        <end position="73"/>
    </location>
</feature>
<protein>
    <recommendedName>
        <fullName evidence="4 10">4-alpha-glucanotransferase</fullName>
        <ecNumber evidence="3 10">2.4.1.25</ecNumber>
    </recommendedName>
    <alternativeName>
        <fullName evidence="8 10">Amylomaltase</fullName>
    </alternativeName>
    <alternativeName>
        <fullName evidence="9 10">Disproportionating enzyme</fullName>
    </alternativeName>
</protein>
<evidence type="ECO:0000256" key="10">
    <source>
        <dbReference type="RuleBase" id="RU361207"/>
    </source>
</evidence>
<evidence type="ECO:0000313" key="12">
    <source>
        <dbReference type="EMBL" id="MCK0538400.1"/>
    </source>
</evidence>
<dbReference type="SUPFAM" id="SSF51445">
    <property type="entry name" value="(Trans)glycosidases"/>
    <property type="match status" value="1"/>
</dbReference>
<name>A0ABT0E986_9GAMM</name>
<feature type="compositionally biased region" description="Polar residues" evidence="11">
    <location>
        <begin position="695"/>
        <end position="704"/>
    </location>
</feature>
<sequence length="715" mass="78304">MAEVDESLIRLADAAGLLPQWTDAHGAAHQVSPATLRAVLAALGFPANNRAQIRDSLSRASQPGSRSNYQPGPQSIHETRLIVTDTAQPAQLHPPLPPGAAFQLTDEQGRVRDGQLDQHGCLPLLTVPGFYQVEAGEQRLQVAVAPVGPPQAARGCRWGLIAQCYSLRRADDGGLGDIGALADLAVSAAHHGADALLSSPLHACDPDTRECSPYSPSDRRLFNLFHAAPDRVLGHEAMRSALQAAGCADTWERLQAQQLIDWPTARQVRLALLRQLYAGFLHSQHPRRQAFIDYCRNASPALRQFSCFQALRESLTPRTGNPDWRHWPANLRHPGSDAVQRFQKRYAAQGDFHMFCQWLAEESLAQLHRRSSEAGMGIGLMTDLAVGSDPGGCQAWAEQDHFLNGLTIGAPPDLLNTDGQNWGLTTFSPAGLQADGYRGFLDMLHACLRHAGGLRIDHVMGLARLWVIPAGASPRDGVYLRYPAADLIRLLALAAHRNQALIVGEDLGTVPDGLREQMARHGILGTRVLMFEQERGRLPPDSCWDEPVLATTTTHDLPTTLGWFRSRDIEWRYQAGQSSIYQAQQASAQRQHEATRLQRALNAGQPTLPDQQAGLDGALRYLGRSQAPLVLIPLEDVMGELEQPNLPGGGALHPNWRRRWHHNAEALLAEPAASQRLATLRDARADAATRRPQNPFRNSTQDPAQNPPPKKTPPP</sequence>
<feature type="compositionally biased region" description="Pro residues" evidence="11">
    <location>
        <begin position="705"/>
        <end position="715"/>
    </location>
</feature>
<evidence type="ECO:0000256" key="5">
    <source>
        <dbReference type="ARBA" id="ARBA00022676"/>
    </source>
</evidence>
<dbReference type="PANTHER" id="PTHR32438:SF5">
    <property type="entry name" value="4-ALPHA-GLUCANOTRANSFERASE DPE1, CHLOROPLASTIC_AMYLOPLASTIC"/>
    <property type="match status" value="1"/>
</dbReference>
<dbReference type="InterPro" id="IPR003385">
    <property type="entry name" value="Glyco_hydro_77"/>
</dbReference>
<gene>
    <name evidence="12" type="primary">malQ</name>
    <name evidence="12" type="ORF">MU846_11820</name>
</gene>
<dbReference type="RefSeq" id="WP_246952975.1">
    <property type="nucleotide sequence ID" value="NZ_JALKII010000008.1"/>
</dbReference>
<comment type="catalytic activity">
    <reaction evidence="1 10">
        <text>Transfers a segment of a (1-&gt;4)-alpha-D-glucan to a new position in an acceptor, which may be glucose or a (1-&gt;4)-alpha-D-glucan.</text>
        <dbReference type="EC" id="2.4.1.25"/>
    </reaction>
</comment>
<dbReference type="EMBL" id="JALKII010000008">
    <property type="protein sequence ID" value="MCK0538400.1"/>
    <property type="molecule type" value="Genomic_DNA"/>
</dbReference>
<accession>A0ABT0E986</accession>
<dbReference type="Gene3D" id="3.20.20.80">
    <property type="entry name" value="Glycosidases"/>
    <property type="match status" value="1"/>
</dbReference>
<evidence type="ECO:0000256" key="3">
    <source>
        <dbReference type="ARBA" id="ARBA00012560"/>
    </source>
</evidence>
<dbReference type="GO" id="GO:0004134">
    <property type="term" value="F:4-alpha-glucanotransferase activity"/>
    <property type="evidence" value="ECO:0007669"/>
    <property type="project" value="UniProtKB-EC"/>
</dbReference>
<reference evidence="12" key="1">
    <citation type="submission" date="2022-04" db="EMBL/GenBank/DDBJ databases">
        <title>Alcanivorax sp. CY1518 draft genome sequence.</title>
        <authorList>
            <person name="Zhao G."/>
            <person name="An M."/>
        </authorList>
    </citation>
    <scope>NUCLEOTIDE SEQUENCE</scope>
    <source>
        <strain evidence="12">CY1518</strain>
    </source>
</reference>
<evidence type="ECO:0000256" key="1">
    <source>
        <dbReference type="ARBA" id="ARBA00000439"/>
    </source>
</evidence>
<evidence type="ECO:0000256" key="8">
    <source>
        <dbReference type="ARBA" id="ARBA00031423"/>
    </source>
</evidence>
<evidence type="ECO:0000256" key="11">
    <source>
        <dbReference type="SAM" id="MobiDB-lite"/>
    </source>
</evidence>
<comment type="similarity">
    <text evidence="2 10">Belongs to the disproportionating enzyme family.</text>
</comment>
<evidence type="ECO:0000256" key="9">
    <source>
        <dbReference type="ARBA" id="ARBA00031501"/>
    </source>
</evidence>
<organism evidence="12 13">
    <name type="scientific">Alcanivorax quisquiliarum</name>
    <dbReference type="NCBI Taxonomy" id="2933565"/>
    <lineage>
        <taxon>Bacteria</taxon>
        <taxon>Pseudomonadati</taxon>
        <taxon>Pseudomonadota</taxon>
        <taxon>Gammaproteobacteria</taxon>
        <taxon>Oceanospirillales</taxon>
        <taxon>Alcanivoracaceae</taxon>
        <taxon>Alcanivorax</taxon>
    </lineage>
</organism>
<keyword evidence="6 10" id="KW-0808">Transferase</keyword>